<feature type="compositionally biased region" description="Low complexity" evidence="1">
    <location>
        <begin position="51"/>
        <end position="65"/>
    </location>
</feature>
<evidence type="ECO:0000313" key="3">
    <source>
        <dbReference type="Proteomes" id="UP000054549"/>
    </source>
</evidence>
<evidence type="ECO:0000313" key="2">
    <source>
        <dbReference type="EMBL" id="KIL55741.1"/>
    </source>
</evidence>
<dbReference type="Proteomes" id="UP000054549">
    <property type="component" value="Unassembled WGS sequence"/>
</dbReference>
<gene>
    <name evidence="2" type="ORF">M378DRAFT_173384</name>
</gene>
<dbReference type="HOGENOM" id="CLU_1712798_0_0_1"/>
<reference evidence="2 3" key="1">
    <citation type="submission" date="2014-04" db="EMBL/GenBank/DDBJ databases">
        <title>Evolutionary Origins and Diversification of the Mycorrhizal Mutualists.</title>
        <authorList>
            <consortium name="DOE Joint Genome Institute"/>
            <consortium name="Mycorrhizal Genomics Consortium"/>
            <person name="Kohler A."/>
            <person name="Kuo A."/>
            <person name="Nagy L.G."/>
            <person name="Floudas D."/>
            <person name="Copeland A."/>
            <person name="Barry K.W."/>
            <person name="Cichocki N."/>
            <person name="Veneault-Fourrey C."/>
            <person name="LaButti K."/>
            <person name="Lindquist E.A."/>
            <person name="Lipzen A."/>
            <person name="Lundell T."/>
            <person name="Morin E."/>
            <person name="Murat C."/>
            <person name="Riley R."/>
            <person name="Ohm R."/>
            <person name="Sun H."/>
            <person name="Tunlid A."/>
            <person name="Henrissat B."/>
            <person name="Grigoriev I.V."/>
            <person name="Hibbett D.S."/>
            <person name="Martin F."/>
        </authorList>
    </citation>
    <scope>NUCLEOTIDE SEQUENCE [LARGE SCALE GENOMIC DNA]</scope>
    <source>
        <strain evidence="2 3">Koide BX008</strain>
    </source>
</reference>
<name>A0A0C2WGI1_AMAMK</name>
<dbReference type="EMBL" id="KN818478">
    <property type="protein sequence ID" value="KIL55741.1"/>
    <property type="molecule type" value="Genomic_DNA"/>
</dbReference>
<feature type="region of interest" description="Disordered" evidence="1">
    <location>
        <begin position="1"/>
        <end position="94"/>
    </location>
</feature>
<proteinExistence type="predicted"/>
<protein>
    <submittedName>
        <fullName evidence="2">Uncharacterized protein</fullName>
    </submittedName>
</protein>
<organism evidence="2 3">
    <name type="scientific">Amanita muscaria (strain Koide BX008)</name>
    <dbReference type="NCBI Taxonomy" id="946122"/>
    <lineage>
        <taxon>Eukaryota</taxon>
        <taxon>Fungi</taxon>
        <taxon>Dikarya</taxon>
        <taxon>Basidiomycota</taxon>
        <taxon>Agaricomycotina</taxon>
        <taxon>Agaricomycetes</taxon>
        <taxon>Agaricomycetidae</taxon>
        <taxon>Agaricales</taxon>
        <taxon>Pluteineae</taxon>
        <taxon>Amanitaceae</taxon>
        <taxon>Amanita</taxon>
    </lineage>
</organism>
<dbReference type="AlphaFoldDB" id="A0A0C2WGI1"/>
<feature type="region of interest" description="Disordered" evidence="1">
    <location>
        <begin position="109"/>
        <end position="153"/>
    </location>
</feature>
<evidence type="ECO:0000256" key="1">
    <source>
        <dbReference type="SAM" id="MobiDB-lite"/>
    </source>
</evidence>
<sequence length="153" mass="16712">MVKGKARKSDTGQTAEGLEPPTIQVDETRPESRLPREESFGRKTRAKVQGLLSHLRPSHSRSVSRTPSEDRNSQVTEQTIPESVGKMEKDAQEGSSTVRCVSIITGQQPYAHSSHSICTGRRQGSGAKGSSHAYDGRRCTEGGRSGDSSRHYF</sequence>
<dbReference type="InParanoid" id="A0A0C2WGI1"/>
<feature type="compositionally biased region" description="Basic and acidic residues" evidence="1">
    <location>
        <begin position="26"/>
        <end position="41"/>
    </location>
</feature>
<keyword evidence="3" id="KW-1185">Reference proteome</keyword>
<accession>A0A0C2WGI1</accession>